<feature type="transmembrane region" description="Helical" evidence="6">
    <location>
        <begin position="109"/>
        <end position="128"/>
    </location>
</feature>
<comment type="subcellular location">
    <subcellularLocation>
        <location evidence="1">Cell membrane</location>
        <topology evidence="1">Multi-pass membrane protein</topology>
    </subcellularLocation>
</comment>
<evidence type="ECO:0000256" key="3">
    <source>
        <dbReference type="ARBA" id="ARBA00022692"/>
    </source>
</evidence>
<sequence length="153" mass="16877">MIGLKKHILGSLVVATIILCMGMVVVMLFPEAIIGIFNKDPELMNISVNGLRIYLLMLPIVGLSVTGTNFIQSIGKAKMAMLLSLLRQVILLIPAVLILPTFLGLQGVWTAQPVSDFIATVITGIVVFRELKRYTPKTEKLNENERLNEITTE</sequence>
<dbReference type="PANTHER" id="PTHR43823:SF3">
    <property type="entry name" value="MULTIDRUG EXPORT PROTEIN MEPA"/>
    <property type="match status" value="1"/>
</dbReference>
<evidence type="ECO:0000256" key="1">
    <source>
        <dbReference type="ARBA" id="ARBA00004651"/>
    </source>
</evidence>
<evidence type="ECO:0000256" key="6">
    <source>
        <dbReference type="SAM" id="Phobius"/>
    </source>
</evidence>
<reference evidence="7" key="1">
    <citation type="submission" date="2018-06" db="EMBL/GenBank/DDBJ databases">
        <authorList>
            <consortium name="Pathogen Informatics"/>
            <person name="Doyle S."/>
        </authorList>
    </citation>
    <scope>NUCLEOTIDE SEQUENCE</scope>
    <source>
        <strain evidence="7">NCTC13307</strain>
    </source>
</reference>
<feature type="transmembrane region" description="Helical" evidence="6">
    <location>
        <begin position="83"/>
        <end position="103"/>
    </location>
</feature>
<dbReference type="GO" id="GO:0005886">
    <property type="term" value="C:plasma membrane"/>
    <property type="evidence" value="ECO:0007669"/>
    <property type="project" value="UniProtKB-SubCell"/>
</dbReference>
<dbReference type="GO" id="GO:0042910">
    <property type="term" value="F:xenobiotic transmembrane transporter activity"/>
    <property type="evidence" value="ECO:0007669"/>
    <property type="project" value="InterPro"/>
</dbReference>
<proteinExistence type="predicted"/>
<dbReference type="PANTHER" id="PTHR43823">
    <property type="entry name" value="SPORULATION PROTEIN YKVU"/>
    <property type="match status" value="1"/>
</dbReference>
<evidence type="ECO:0000256" key="5">
    <source>
        <dbReference type="ARBA" id="ARBA00023136"/>
    </source>
</evidence>
<feature type="transmembrane region" description="Helical" evidence="6">
    <location>
        <begin position="12"/>
        <end position="33"/>
    </location>
</feature>
<gene>
    <name evidence="7" type="ORF">NCTC13307_01961</name>
</gene>
<dbReference type="InterPro" id="IPR051327">
    <property type="entry name" value="MATE_MepA_subfamily"/>
</dbReference>
<dbReference type="Pfam" id="PF01554">
    <property type="entry name" value="MatE"/>
    <property type="match status" value="1"/>
</dbReference>
<evidence type="ECO:0000256" key="2">
    <source>
        <dbReference type="ARBA" id="ARBA00022475"/>
    </source>
</evidence>
<dbReference type="EMBL" id="UFWD01000001">
    <property type="protein sequence ID" value="SUY23890.1"/>
    <property type="molecule type" value="Genomic_DNA"/>
</dbReference>
<evidence type="ECO:0000256" key="4">
    <source>
        <dbReference type="ARBA" id="ARBA00022989"/>
    </source>
</evidence>
<name>A0A381IAW0_CLODI</name>
<keyword evidence="5 6" id="KW-0472">Membrane</keyword>
<keyword evidence="3 6" id="KW-0812">Transmembrane</keyword>
<accession>A0A381IAW0</accession>
<dbReference type="AlphaFoldDB" id="A0A381IAW0"/>
<protein>
    <submittedName>
        <fullName evidence="7">Drug/sodium antiporter</fullName>
    </submittedName>
</protein>
<evidence type="ECO:0000313" key="7">
    <source>
        <dbReference type="EMBL" id="SUY23890.1"/>
    </source>
</evidence>
<keyword evidence="4 6" id="KW-1133">Transmembrane helix</keyword>
<keyword evidence="2" id="KW-1003">Cell membrane</keyword>
<dbReference type="GO" id="GO:0015297">
    <property type="term" value="F:antiporter activity"/>
    <property type="evidence" value="ECO:0007669"/>
    <property type="project" value="InterPro"/>
</dbReference>
<organism evidence="7">
    <name type="scientific">Clostridioides difficile</name>
    <name type="common">Peptoclostridium difficile</name>
    <dbReference type="NCBI Taxonomy" id="1496"/>
    <lineage>
        <taxon>Bacteria</taxon>
        <taxon>Bacillati</taxon>
        <taxon>Bacillota</taxon>
        <taxon>Clostridia</taxon>
        <taxon>Peptostreptococcales</taxon>
        <taxon>Peptostreptococcaceae</taxon>
        <taxon>Clostridioides</taxon>
    </lineage>
</organism>
<dbReference type="InterPro" id="IPR002528">
    <property type="entry name" value="MATE_fam"/>
</dbReference>
<feature type="transmembrane region" description="Helical" evidence="6">
    <location>
        <begin position="53"/>
        <end position="71"/>
    </location>
</feature>